<dbReference type="EMBL" id="JAHZSV010000003">
    <property type="protein sequence ID" value="MBW8198732.1"/>
    <property type="molecule type" value="Genomic_DNA"/>
</dbReference>
<comment type="caution">
    <text evidence="1">The sequence shown here is derived from an EMBL/GenBank/DDBJ whole genome shotgun (WGS) entry which is preliminary data.</text>
</comment>
<reference evidence="1 2" key="1">
    <citation type="submission" date="2021-08" db="EMBL/GenBank/DDBJ databases">
        <title>Muricauda profundi sp. nov., a marine bacterium isolated from deep seawater of the Mariana Trench.</title>
        <authorList>
            <person name="Wei Y."/>
        </authorList>
    </citation>
    <scope>NUCLEOTIDE SEQUENCE [LARGE SCALE GENOMIC DNA]</scope>
    <source>
        <strain evidence="1 2">W52</strain>
    </source>
</reference>
<accession>A0ABS7EMD7</accession>
<evidence type="ECO:0008006" key="3">
    <source>
        <dbReference type="Google" id="ProtNLM"/>
    </source>
</evidence>
<protein>
    <recommendedName>
        <fullName evidence="3">DUF4296 domain-containing protein</fullName>
    </recommendedName>
</protein>
<name>A0ABS7EMD7_9FLAO</name>
<sequence>MQFYKIKPLVHRNAFFPTVILVLAILLSSCENEEEQNMSFEESQLTSLLFDKVGIEKAELKKKLAYKNYHLTFLMEEVLQSNPDFDEQEITKSSKKGHMGASYFKDLLGETLKGKGKANLSF</sequence>
<dbReference type="PROSITE" id="PS51257">
    <property type="entry name" value="PROKAR_LIPOPROTEIN"/>
    <property type="match status" value="1"/>
</dbReference>
<organism evidence="1 2">
    <name type="scientific">Flagellimonas abyssi</name>
    <dbReference type="NCBI Taxonomy" id="2864871"/>
    <lineage>
        <taxon>Bacteria</taxon>
        <taxon>Pseudomonadati</taxon>
        <taxon>Bacteroidota</taxon>
        <taxon>Flavobacteriia</taxon>
        <taxon>Flavobacteriales</taxon>
        <taxon>Flavobacteriaceae</taxon>
        <taxon>Flagellimonas</taxon>
    </lineage>
</organism>
<gene>
    <name evidence="1" type="ORF">K1F36_02745</name>
</gene>
<dbReference type="RefSeq" id="WP_220112451.1">
    <property type="nucleotide sequence ID" value="NZ_JAHZSV010000003.1"/>
</dbReference>
<evidence type="ECO:0000313" key="2">
    <source>
        <dbReference type="Proteomes" id="UP001196136"/>
    </source>
</evidence>
<keyword evidence="2" id="KW-1185">Reference proteome</keyword>
<dbReference type="Proteomes" id="UP001196136">
    <property type="component" value="Unassembled WGS sequence"/>
</dbReference>
<proteinExistence type="predicted"/>
<evidence type="ECO:0000313" key="1">
    <source>
        <dbReference type="EMBL" id="MBW8198732.1"/>
    </source>
</evidence>